<protein>
    <recommendedName>
        <fullName evidence="2">SCA7 domain-containing protein</fullName>
    </recommendedName>
</protein>
<evidence type="ECO:0000259" key="2">
    <source>
        <dbReference type="PROSITE" id="PS51505"/>
    </source>
</evidence>
<dbReference type="InterPro" id="IPR013243">
    <property type="entry name" value="SCA7_dom"/>
</dbReference>
<organism evidence="3 4">
    <name type="scientific">Prymnesium parvum</name>
    <name type="common">Toxic golden alga</name>
    <dbReference type="NCBI Taxonomy" id="97485"/>
    <lineage>
        <taxon>Eukaryota</taxon>
        <taxon>Haptista</taxon>
        <taxon>Haptophyta</taxon>
        <taxon>Prymnesiophyceae</taxon>
        <taxon>Prymnesiales</taxon>
        <taxon>Prymnesiaceae</taxon>
        <taxon>Prymnesium</taxon>
    </lineage>
</organism>
<feature type="region of interest" description="Disordered" evidence="1">
    <location>
        <begin position="243"/>
        <end position="279"/>
    </location>
</feature>
<dbReference type="EMBL" id="JBGBPQ010000019">
    <property type="protein sequence ID" value="KAL1504623.1"/>
    <property type="molecule type" value="Genomic_DNA"/>
</dbReference>
<sequence length="390" mass="42507">MGDISEAVRQLPPLLQTTDLSALTNKLLPILSKPWPEACEKALLSESEKASIFGSRATLSMRSPFLPLLQQEQLVSCQNCRRIILVDCFEEHKAMCNALEIRELLAQEETVNNGPHNRSRSKSPQRGGGPPDGAGGVLAGLSVHQKKQRTVGPHGVGVRGGQKVHLGKGSHVSGDSETEQRRKMFQRGEISIDELCGVQSMQKQVCMRHLNCKYHSVSLKRMVVGRSQPFDLLLAAFNQKNLSGGTGNHKGHDSLRPPHATGDSSRPRSPVHQPLPAPPDPEWLTRWAHVWHAMPTFEQAAVTRGTCDDWPLPLLSTVPTRRKRRLLAVPLSELTTPDATMVNAKKTKLEKKPSKQPAKGAIAPAAMPKAGGTGGFTDEILSLGRLKAVS</sequence>
<feature type="domain" description="SCA7" evidence="2">
    <location>
        <begin position="183"/>
        <end position="249"/>
    </location>
</feature>
<evidence type="ECO:0000313" key="4">
    <source>
        <dbReference type="Proteomes" id="UP001515480"/>
    </source>
</evidence>
<dbReference type="PANTHER" id="PTHR47805">
    <property type="entry name" value="SAGA-ASSOCIATED FACTOR 73"/>
    <property type="match status" value="1"/>
</dbReference>
<feature type="region of interest" description="Disordered" evidence="1">
    <location>
        <begin position="111"/>
        <end position="180"/>
    </location>
</feature>
<dbReference type="PANTHER" id="PTHR47805:SF1">
    <property type="entry name" value="SAGA-ASSOCIATED FACTOR 73"/>
    <property type="match status" value="1"/>
</dbReference>
<dbReference type="Proteomes" id="UP001515480">
    <property type="component" value="Unassembled WGS sequence"/>
</dbReference>
<dbReference type="AlphaFoldDB" id="A0AB34ITR6"/>
<comment type="caution">
    <text evidence="3">The sequence shown here is derived from an EMBL/GenBank/DDBJ whole genome shotgun (WGS) entry which is preliminary data.</text>
</comment>
<keyword evidence="4" id="KW-1185">Reference proteome</keyword>
<gene>
    <name evidence="3" type="ORF">AB1Y20_008406</name>
</gene>
<evidence type="ECO:0000256" key="1">
    <source>
        <dbReference type="SAM" id="MobiDB-lite"/>
    </source>
</evidence>
<dbReference type="PROSITE" id="PS51505">
    <property type="entry name" value="SCA7"/>
    <property type="match status" value="1"/>
</dbReference>
<feature type="compositionally biased region" description="Gly residues" evidence="1">
    <location>
        <begin position="126"/>
        <end position="138"/>
    </location>
</feature>
<accession>A0AB34ITR6</accession>
<feature type="region of interest" description="Disordered" evidence="1">
    <location>
        <begin position="346"/>
        <end position="374"/>
    </location>
</feature>
<reference evidence="3 4" key="1">
    <citation type="journal article" date="2024" name="Science">
        <title>Giant polyketide synthase enzymes in the biosynthesis of giant marine polyether toxins.</title>
        <authorList>
            <person name="Fallon T.R."/>
            <person name="Shende V.V."/>
            <person name="Wierzbicki I.H."/>
            <person name="Pendleton A.L."/>
            <person name="Watervoot N.F."/>
            <person name="Auber R.P."/>
            <person name="Gonzalez D.J."/>
            <person name="Wisecaver J.H."/>
            <person name="Moore B.S."/>
        </authorList>
    </citation>
    <scope>NUCLEOTIDE SEQUENCE [LARGE SCALE GENOMIC DNA]</scope>
    <source>
        <strain evidence="3 4">12B1</strain>
    </source>
</reference>
<name>A0AB34ITR6_PRYPA</name>
<dbReference type="Pfam" id="PF08313">
    <property type="entry name" value="SCA7"/>
    <property type="match status" value="1"/>
</dbReference>
<dbReference type="Gene3D" id="6.10.140.670">
    <property type="match status" value="1"/>
</dbReference>
<evidence type="ECO:0000313" key="3">
    <source>
        <dbReference type="EMBL" id="KAL1504623.1"/>
    </source>
</evidence>
<dbReference type="InterPro" id="IPR037804">
    <property type="entry name" value="SGF73"/>
</dbReference>
<dbReference type="GO" id="GO:0000124">
    <property type="term" value="C:SAGA complex"/>
    <property type="evidence" value="ECO:0007669"/>
    <property type="project" value="InterPro"/>
</dbReference>
<proteinExistence type="predicted"/>